<sequence>MFFIVLPVFLPIKWKFRYIFYVFYTTRVLFHFISEIYFWRNTSLSYYNSGFF</sequence>
<keyword evidence="1" id="KW-0472">Membrane</keyword>
<organism evidence="2 3">
    <name type="scientific">[Clostridium] symbiosum ATCC 14940</name>
    <dbReference type="NCBI Taxonomy" id="411472"/>
    <lineage>
        <taxon>Bacteria</taxon>
        <taxon>Bacillati</taxon>
        <taxon>Bacillota</taxon>
        <taxon>Clostridia</taxon>
        <taxon>Lachnospirales</taxon>
        <taxon>Lachnospiraceae</taxon>
        <taxon>Otoolea</taxon>
    </lineage>
</organism>
<evidence type="ECO:0000313" key="2">
    <source>
        <dbReference type="EMBL" id="ERI74277.1"/>
    </source>
</evidence>
<evidence type="ECO:0000256" key="1">
    <source>
        <dbReference type="SAM" id="Phobius"/>
    </source>
</evidence>
<dbReference type="AlphaFoldDB" id="A0ABC9TSV6"/>
<proteinExistence type="predicted"/>
<keyword evidence="1" id="KW-1133">Transmembrane helix</keyword>
<gene>
    <name evidence="2" type="ORF">CLOSYM_04195</name>
</gene>
<accession>A0ABC9TSV6</accession>
<comment type="caution">
    <text evidence="2">The sequence shown here is derived from an EMBL/GenBank/DDBJ whole genome shotgun (WGS) entry which is preliminary data.</text>
</comment>
<dbReference type="EMBL" id="AWSU01000339">
    <property type="protein sequence ID" value="ERI74277.1"/>
    <property type="molecule type" value="Genomic_DNA"/>
</dbReference>
<reference evidence="2 3" key="1">
    <citation type="submission" date="2013-07" db="EMBL/GenBank/DDBJ databases">
        <authorList>
            <person name="Weinstock G."/>
            <person name="Sodergren E."/>
            <person name="Wylie T."/>
            <person name="Fulton L."/>
            <person name="Fulton R."/>
            <person name="Fronick C."/>
            <person name="O'Laughlin M."/>
            <person name="Godfrey J."/>
            <person name="Miner T."/>
            <person name="Herter B."/>
            <person name="Appelbaum E."/>
            <person name="Cordes M."/>
            <person name="Lek S."/>
            <person name="Wollam A."/>
            <person name="Pepin K.H."/>
            <person name="Palsikar V.B."/>
            <person name="Mitreva M."/>
            <person name="Wilson R.K."/>
        </authorList>
    </citation>
    <scope>NUCLEOTIDE SEQUENCE [LARGE SCALE GENOMIC DNA]</scope>
    <source>
        <strain evidence="2 3">ATCC 14940</strain>
    </source>
</reference>
<dbReference type="Proteomes" id="UP000016491">
    <property type="component" value="Unassembled WGS sequence"/>
</dbReference>
<name>A0ABC9TSV6_CLOSY</name>
<keyword evidence="1" id="KW-0812">Transmembrane</keyword>
<feature type="transmembrane region" description="Helical" evidence="1">
    <location>
        <begin position="18"/>
        <end position="39"/>
    </location>
</feature>
<protein>
    <submittedName>
        <fullName evidence="2">Uncharacterized protein</fullName>
    </submittedName>
</protein>
<evidence type="ECO:0000313" key="3">
    <source>
        <dbReference type="Proteomes" id="UP000016491"/>
    </source>
</evidence>